<dbReference type="AlphaFoldDB" id="A0A078GT96"/>
<accession>A0A078GT96</accession>
<protein>
    <submittedName>
        <fullName evidence="2">(rape) hypothetical protein</fullName>
    </submittedName>
    <submittedName>
        <fullName evidence="3">BnaC09g28800D protein</fullName>
    </submittedName>
</protein>
<dbReference type="PANTHER" id="PTHR45811">
    <property type="entry name" value="COPPER TRANSPORT PROTEIN FAMILY-RELATED"/>
    <property type="match status" value="1"/>
</dbReference>
<keyword evidence="4" id="KW-1185">Reference proteome</keyword>
<dbReference type="InterPro" id="IPR051863">
    <property type="entry name" value="HIPP"/>
</dbReference>
<name>A0A078GT96_BRANA</name>
<dbReference type="SMR" id="A0A078GT96"/>
<keyword evidence="1" id="KW-0479">Metal-binding</keyword>
<evidence type="ECO:0000313" key="4">
    <source>
        <dbReference type="Proteomes" id="UP000028999"/>
    </source>
</evidence>
<dbReference type="PANTHER" id="PTHR45811:SF48">
    <property type="entry name" value="HMA DOMAIN-CONTAINING PROTEIN"/>
    <property type="match status" value="1"/>
</dbReference>
<evidence type="ECO:0000313" key="3">
    <source>
        <dbReference type="EMBL" id="CDY27853.1"/>
    </source>
</evidence>
<dbReference type="Proteomes" id="UP000028999">
    <property type="component" value="Unassembled WGS sequence"/>
</dbReference>
<evidence type="ECO:0000256" key="1">
    <source>
        <dbReference type="ARBA" id="ARBA00022723"/>
    </source>
</evidence>
<dbReference type="Gene3D" id="3.30.70.100">
    <property type="match status" value="1"/>
</dbReference>
<dbReference type="PaxDb" id="3708-A0A078GT96"/>
<reference evidence="3 4" key="1">
    <citation type="journal article" date="2014" name="Science">
        <title>Plant genetics. Early allopolyploid evolution in the post-Neolithic Brassica napus oilseed genome.</title>
        <authorList>
            <person name="Chalhoub B."/>
            <person name="Denoeud F."/>
            <person name="Liu S."/>
            <person name="Parkin I.A."/>
            <person name="Tang H."/>
            <person name="Wang X."/>
            <person name="Chiquet J."/>
            <person name="Belcram H."/>
            <person name="Tong C."/>
            <person name="Samans B."/>
            <person name="Correa M."/>
            <person name="Da Silva C."/>
            <person name="Just J."/>
            <person name="Falentin C."/>
            <person name="Koh C.S."/>
            <person name="Le Clainche I."/>
            <person name="Bernard M."/>
            <person name="Bento P."/>
            <person name="Noel B."/>
            <person name="Labadie K."/>
            <person name="Alberti A."/>
            <person name="Charles M."/>
            <person name="Arnaud D."/>
            <person name="Guo H."/>
            <person name="Daviaud C."/>
            <person name="Alamery S."/>
            <person name="Jabbari K."/>
            <person name="Zhao M."/>
            <person name="Edger P.P."/>
            <person name="Chelaifa H."/>
            <person name="Tack D."/>
            <person name="Lassalle G."/>
            <person name="Mestiri I."/>
            <person name="Schnel N."/>
            <person name="Le Paslier M.C."/>
            <person name="Fan G."/>
            <person name="Renault V."/>
            <person name="Bayer P.E."/>
            <person name="Golicz A.A."/>
            <person name="Manoli S."/>
            <person name="Lee T.H."/>
            <person name="Thi V.H."/>
            <person name="Chalabi S."/>
            <person name="Hu Q."/>
            <person name="Fan C."/>
            <person name="Tollenaere R."/>
            <person name="Lu Y."/>
            <person name="Battail C."/>
            <person name="Shen J."/>
            <person name="Sidebottom C.H."/>
            <person name="Wang X."/>
            <person name="Canaguier A."/>
            <person name="Chauveau A."/>
            <person name="Berard A."/>
            <person name="Deniot G."/>
            <person name="Guan M."/>
            <person name="Liu Z."/>
            <person name="Sun F."/>
            <person name="Lim Y.P."/>
            <person name="Lyons E."/>
            <person name="Town C.D."/>
            <person name="Bancroft I."/>
            <person name="Wang X."/>
            <person name="Meng J."/>
            <person name="Ma J."/>
            <person name="Pires J.C."/>
            <person name="King G.J."/>
            <person name="Brunel D."/>
            <person name="Delourme R."/>
            <person name="Renard M."/>
            <person name="Aury J.M."/>
            <person name="Adams K.L."/>
            <person name="Batley J."/>
            <person name="Snowdon R.J."/>
            <person name="Tost J."/>
            <person name="Edwards D."/>
            <person name="Zhou Y."/>
            <person name="Hua W."/>
            <person name="Sharpe A.G."/>
            <person name="Paterson A.H."/>
            <person name="Guan C."/>
            <person name="Wincker P."/>
        </authorList>
    </citation>
    <scope>NUCLEOTIDE SEQUENCE [LARGE SCALE GENOMIC DNA]</scope>
    <source>
        <strain evidence="4">cv. Darmor-bzh</strain>
    </source>
</reference>
<dbReference type="Gramene" id="CDY27853">
    <property type="protein sequence ID" value="CDY27853"/>
    <property type="gene ID" value="GSBRNA2T00038697001"/>
</dbReference>
<dbReference type="EMBL" id="HG994373">
    <property type="protein sequence ID" value="CAF1755705.1"/>
    <property type="molecule type" value="Genomic_DNA"/>
</dbReference>
<evidence type="ECO:0000313" key="2">
    <source>
        <dbReference type="EMBL" id="CAF1755705.1"/>
    </source>
</evidence>
<organism evidence="3 4">
    <name type="scientific">Brassica napus</name>
    <name type="common">Rape</name>
    <dbReference type="NCBI Taxonomy" id="3708"/>
    <lineage>
        <taxon>Eukaryota</taxon>
        <taxon>Viridiplantae</taxon>
        <taxon>Streptophyta</taxon>
        <taxon>Embryophyta</taxon>
        <taxon>Tracheophyta</taxon>
        <taxon>Spermatophyta</taxon>
        <taxon>Magnoliopsida</taxon>
        <taxon>eudicotyledons</taxon>
        <taxon>Gunneridae</taxon>
        <taxon>Pentapetalae</taxon>
        <taxon>rosids</taxon>
        <taxon>malvids</taxon>
        <taxon>Brassicales</taxon>
        <taxon>Brassicaceae</taxon>
        <taxon>Brassiceae</taxon>
        <taxon>Brassica</taxon>
    </lineage>
</organism>
<sequence>MTEICAAINKLEKKVGKTFRGYFDSSIEMDEKTGKMTVVGEVDVSKIVWKLRKICTADIVSVEVVKPSEKKSEPEKPATPKPVEILAYPITHLNYPYQCYSSYANSH</sequence>
<dbReference type="GO" id="GO:0046872">
    <property type="term" value="F:metal ion binding"/>
    <property type="evidence" value="ECO:0007669"/>
    <property type="project" value="UniProtKB-KW"/>
</dbReference>
<proteinExistence type="predicted"/>
<gene>
    <name evidence="3" type="primary">BnaC09g28800D</name>
    <name evidence="2" type="ORF">DARMORV10_C09P42340.1</name>
    <name evidence="3" type="ORF">GSBRNA2T00038697001</name>
</gene>
<dbReference type="Proteomes" id="UP001295469">
    <property type="component" value="Chromosome C09"/>
</dbReference>
<dbReference type="EMBL" id="LK032210">
    <property type="protein sequence ID" value="CDY27853.1"/>
    <property type="molecule type" value="Genomic_DNA"/>
</dbReference>
<reference evidence="3" key="2">
    <citation type="submission" date="2014-06" db="EMBL/GenBank/DDBJ databases">
        <authorList>
            <person name="Genoscope - CEA"/>
        </authorList>
    </citation>
    <scope>NUCLEOTIDE SEQUENCE</scope>
</reference>
<reference evidence="2" key="3">
    <citation type="submission" date="2021-01" db="EMBL/GenBank/DDBJ databases">
        <authorList>
            <consortium name="Genoscope - CEA"/>
            <person name="William W."/>
        </authorList>
    </citation>
    <scope>NUCLEOTIDE SEQUENCE</scope>
</reference>